<dbReference type="CDD" id="cd19072">
    <property type="entry name" value="AKR_AKR3F1-like"/>
    <property type="match status" value="1"/>
</dbReference>
<evidence type="ECO:0000256" key="3">
    <source>
        <dbReference type="PIRSR" id="PIRSR000097-3"/>
    </source>
</evidence>
<dbReference type="STRING" id="1324314.BVG16_21650"/>
<accession>A0A1T2X666</accession>
<comment type="caution">
    <text evidence="5">The sequence shown here is derived from an EMBL/GenBank/DDBJ whole genome shotgun (WGS) entry which is preliminary data.</text>
</comment>
<organism evidence="5 6">
    <name type="scientific">Paenibacillus selenitireducens</name>
    <dbReference type="NCBI Taxonomy" id="1324314"/>
    <lineage>
        <taxon>Bacteria</taxon>
        <taxon>Bacillati</taxon>
        <taxon>Bacillota</taxon>
        <taxon>Bacilli</taxon>
        <taxon>Bacillales</taxon>
        <taxon>Paenibacillaceae</taxon>
        <taxon>Paenibacillus</taxon>
    </lineage>
</organism>
<dbReference type="PANTHER" id="PTHR43638">
    <property type="entry name" value="OXIDOREDUCTASE, ALDO/KETO REDUCTASE FAMILY PROTEIN"/>
    <property type="match status" value="1"/>
</dbReference>
<dbReference type="Proteomes" id="UP000190188">
    <property type="component" value="Unassembled WGS sequence"/>
</dbReference>
<gene>
    <name evidence="5" type="ORF">BVG16_21650</name>
</gene>
<dbReference type="PANTHER" id="PTHR43638:SF3">
    <property type="entry name" value="ALDEHYDE REDUCTASE"/>
    <property type="match status" value="1"/>
</dbReference>
<evidence type="ECO:0000256" key="1">
    <source>
        <dbReference type="PIRSR" id="PIRSR000097-1"/>
    </source>
</evidence>
<evidence type="ECO:0000256" key="2">
    <source>
        <dbReference type="PIRSR" id="PIRSR000097-2"/>
    </source>
</evidence>
<dbReference type="PROSITE" id="PS00062">
    <property type="entry name" value="ALDOKETO_REDUCTASE_2"/>
    <property type="match status" value="1"/>
</dbReference>
<feature type="domain" description="NADP-dependent oxidoreductase" evidence="4">
    <location>
        <begin position="16"/>
        <end position="277"/>
    </location>
</feature>
<dbReference type="InterPro" id="IPR023210">
    <property type="entry name" value="NADP_OxRdtase_dom"/>
</dbReference>
<dbReference type="InterPro" id="IPR036812">
    <property type="entry name" value="NAD(P)_OxRdtase_dom_sf"/>
</dbReference>
<dbReference type="Pfam" id="PF00248">
    <property type="entry name" value="Aldo_ket_red"/>
    <property type="match status" value="1"/>
</dbReference>
<dbReference type="AlphaFoldDB" id="A0A1T2X666"/>
<evidence type="ECO:0000313" key="6">
    <source>
        <dbReference type="Proteomes" id="UP000190188"/>
    </source>
</evidence>
<evidence type="ECO:0000313" key="5">
    <source>
        <dbReference type="EMBL" id="OPA75379.1"/>
    </source>
</evidence>
<dbReference type="InterPro" id="IPR018170">
    <property type="entry name" value="Aldo/ket_reductase_CS"/>
</dbReference>
<feature type="active site" description="Proton donor" evidence="1">
    <location>
        <position position="54"/>
    </location>
</feature>
<protein>
    <recommendedName>
        <fullName evidence="4">NADP-dependent oxidoreductase domain-containing protein</fullName>
    </recommendedName>
</protein>
<dbReference type="InterPro" id="IPR020471">
    <property type="entry name" value="AKR"/>
</dbReference>
<dbReference type="SUPFAM" id="SSF51430">
    <property type="entry name" value="NAD(P)-linked oxidoreductase"/>
    <property type="match status" value="1"/>
</dbReference>
<name>A0A1T2X666_9BACL</name>
<dbReference type="Gene3D" id="3.20.20.100">
    <property type="entry name" value="NADP-dependent oxidoreductase domain"/>
    <property type="match status" value="1"/>
</dbReference>
<evidence type="ECO:0000259" key="4">
    <source>
        <dbReference type="Pfam" id="PF00248"/>
    </source>
</evidence>
<dbReference type="PIRSF" id="PIRSF000097">
    <property type="entry name" value="AKR"/>
    <property type="match status" value="1"/>
</dbReference>
<dbReference type="PRINTS" id="PR00069">
    <property type="entry name" value="ALDKETRDTASE"/>
</dbReference>
<dbReference type="EMBL" id="MSZX01000009">
    <property type="protein sequence ID" value="OPA75379.1"/>
    <property type="molecule type" value="Genomic_DNA"/>
</dbReference>
<proteinExistence type="predicted"/>
<feature type="site" description="Lowers pKa of active site Tyr" evidence="3">
    <location>
        <position position="79"/>
    </location>
</feature>
<dbReference type="GO" id="GO:0016491">
    <property type="term" value="F:oxidoreductase activity"/>
    <property type="evidence" value="ECO:0007669"/>
    <property type="project" value="InterPro"/>
</dbReference>
<reference evidence="5 6" key="1">
    <citation type="submission" date="2017-01" db="EMBL/GenBank/DDBJ databases">
        <title>Genome analysis of Paenibacillus selenitrireducens ES3-24.</title>
        <authorList>
            <person name="Xu D."/>
            <person name="Yao R."/>
            <person name="Zheng S."/>
        </authorList>
    </citation>
    <scope>NUCLEOTIDE SEQUENCE [LARGE SCALE GENOMIC DNA]</scope>
    <source>
        <strain evidence="5 6">ES3-24</strain>
    </source>
</reference>
<feature type="binding site" evidence="2">
    <location>
        <position position="112"/>
    </location>
    <ligand>
        <name>substrate</name>
    </ligand>
</feature>
<keyword evidence="6" id="KW-1185">Reference proteome</keyword>
<sequence>MLYRQLGKTGVKIPVMGQGTWKFGENEQTEKEEIEALRYGIANGMTLIDTAEEYANGRSERLVAQAIDGVRNEVFLVTKVSSKNCSFDGVIWAVEASLNRLNTNYIDLYLQHWPSQQYELAETMEAMVKLVKEGLIKYVGVSNFSIELMQEAQKCLGSIPLVCNQVGYHLNDRRIEDHLLPYCNENGITVMGYSPFGYAPQVFGMPGFPVSGTEERNLLDELGIKYEKTAYQIALNWVLRQENIVTIPKAVNMKHMENNLHALGWVIDKEDLDLIDRYFPK</sequence>